<feature type="signal peptide" evidence="5">
    <location>
        <begin position="1"/>
        <end position="27"/>
    </location>
</feature>
<sequence length="119" mass="12185">MRSSSQAIIFLMAAFLVLFLIAPASDAAVTCGDVAKKIAPCVDYLRSGSGAPPPPCCGGVKALAASATTTPDKQAACACLKTQSKNLNIKPELAQALPGNCGVSLPYPISPNFDCTTIR</sequence>
<dbReference type="FunCoup" id="A0A068UGG0">
    <property type="interactions" value="40"/>
</dbReference>
<dbReference type="AlphaFoldDB" id="A0A068UGG0"/>
<comment type="similarity">
    <text evidence="1 4">Belongs to the plant LTP family.</text>
</comment>
<keyword evidence="2 4" id="KW-0813">Transport</keyword>
<dbReference type="InterPro" id="IPR000528">
    <property type="entry name" value="Plant_nsLTP"/>
</dbReference>
<evidence type="ECO:0000256" key="4">
    <source>
        <dbReference type="RuleBase" id="RU000628"/>
    </source>
</evidence>
<name>A0A068UGG0_COFCA</name>
<dbReference type="Pfam" id="PF00234">
    <property type="entry name" value="Tryp_alpha_amyl"/>
    <property type="match status" value="1"/>
</dbReference>
<accession>A0A068UGG0</accession>
<dbReference type="GO" id="GO:0006869">
    <property type="term" value="P:lipid transport"/>
    <property type="evidence" value="ECO:0007669"/>
    <property type="project" value="InterPro"/>
</dbReference>
<protein>
    <recommendedName>
        <fullName evidence="4">Non-specific lipid-transfer protein</fullName>
    </recommendedName>
</protein>
<dbReference type="PhylomeDB" id="A0A068UGG0"/>
<dbReference type="InterPro" id="IPR036312">
    <property type="entry name" value="Bifun_inhib/LTP/seed_sf"/>
</dbReference>
<dbReference type="InterPro" id="IPR016140">
    <property type="entry name" value="Bifunc_inhib/LTP/seed_store"/>
</dbReference>
<dbReference type="PANTHER" id="PTHR33076">
    <property type="entry name" value="NON-SPECIFIC LIPID-TRANSFER PROTEIN 2-RELATED"/>
    <property type="match status" value="1"/>
</dbReference>
<evidence type="ECO:0000256" key="5">
    <source>
        <dbReference type="SAM" id="SignalP"/>
    </source>
</evidence>
<evidence type="ECO:0000256" key="3">
    <source>
        <dbReference type="ARBA" id="ARBA00023121"/>
    </source>
</evidence>
<dbReference type="Gene3D" id="1.10.110.10">
    <property type="entry name" value="Plant lipid-transfer and hydrophobic proteins"/>
    <property type="match status" value="1"/>
</dbReference>
<evidence type="ECO:0000313" key="8">
    <source>
        <dbReference type="Proteomes" id="UP000295252"/>
    </source>
</evidence>
<dbReference type="InParanoid" id="A0A068UGG0"/>
<dbReference type="SMART" id="SM00499">
    <property type="entry name" value="AAI"/>
    <property type="match status" value="1"/>
</dbReference>
<dbReference type="PRINTS" id="PR00382">
    <property type="entry name" value="LIPIDTRNSFER"/>
</dbReference>
<dbReference type="GO" id="GO:0008289">
    <property type="term" value="F:lipid binding"/>
    <property type="evidence" value="ECO:0007669"/>
    <property type="project" value="UniProtKB-KW"/>
</dbReference>
<evidence type="ECO:0000313" key="7">
    <source>
        <dbReference type="EMBL" id="CDP07650.1"/>
    </source>
</evidence>
<keyword evidence="5" id="KW-0732">Signal</keyword>
<dbReference type="OMA" id="WAAIDCD"/>
<organism evidence="7 8">
    <name type="scientific">Coffea canephora</name>
    <name type="common">Robusta coffee</name>
    <dbReference type="NCBI Taxonomy" id="49390"/>
    <lineage>
        <taxon>Eukaryota</taxon>
        <taxon>Viridiplantae</taxon>
        <taxon>Streptophyta</taxon>
        <taxon>Embryophyta</taxon>
        <taxon>Tracheophyta</taxon>
        <taxon>Spermatophyta</taxon>
        <taxon>Magnoliopsida</taxon>
        <taxon>eudicotyledons</taxon>
        <taxon>Gunneridae</taxon>
        <taxon>Pentapetalae</taxon>
        <taxon>asterids</taxon>
        <taxon>lamiids</taxon>
        <taxon>Gentianales</taxon>
        <taxon>Rubiaceae</taxon>
        <taxon>Ixoroideae</taxon>
        <taxon>Gardenieae complex</taxon>
        <taxon>Bertiereae - Coffeeae clade</taxon>
        <taxon>Coffeeae</taxon>
        <taxon>Coffea</taxon>
    </lineage>
</organism>
<feature type="chain" id="PRO_5001654868" description="Non-specific lipid-transfer protein" evidence="5">
    <location>
        <begin position="28"/>
        <end position="119"/>
    </location>
</feature>
<dbReference type="STRING" id="49390.A0A068UGG0"/>
<keyword evidence="8" id="KW-1185">Reference proteome</keyword>
<keyword evidence="3 4" id="KW-0446">Lipid-binding</keyword>
<dbReference type="Gramene" id="CDP07650">
    <property type="protein sequence ID" value="CDP07650"/>
    <property type="gene ID" value="GSCOC_T00024972001"/>
</dbReference>
<dbReference type="EMBL" id="HG739111">
    <property type="protein sequence ID" value="CDP07650.1"/>
    <property type="molecule type" value="Genomic_DNA"/>
</dbReference>
<dbReference type="CDD" id="cd01960">
    <property type="entry name" value="nsLTP1"/>
    <property type="match status" value="1"/>
</dbReference>
<proteinExistence type="inferred from homology"/>
<dbReference type="Proteomes" id="UP000295252">
    <property type="component" value="Chromosome IV"/>
</dbReference>
<feature type="domain" description="Bifunctional inhibitor/plant lipid transfer protein/seed storage helical" evidence="6">
    <location>
        <begin position="31"/>
        <end position="115"/>
    </location>
</feature>
<evidence type="ECO:0000256" key="1">
    <source>
        <dbReference type="ARBA" id="ARBA00009748"/>
    </source>
</evidence>
<dbReference type="OrthoDB" id="1920459at2759"/>
<comment type="function">
    <text evidence="4">Plant non-specific lipid-transfer proteins transfer phospholipids as well as galactolipids across membranes. May play a role in wax or cutin deposition in the cell walls of expanding epidermal cells and certain secretory tissues.</text>
</comment>
<dbReference type="SUPFAM" id="SSF47699">
    <property type="entry name" value="Bifunctional inhibitor/lipid-transfer protein/seed storage 2S albumin"/>
    <property type="match status" value="1"/>
</dbReference>
<dbReference type="PROSITE" id="PS00597">
    <property type="entry name" value="PLANT_LTP"/>
    <property type="match status" value="1"/>
</dbReference>
<evidence type="ECO:0000259" key="6">
    <source>
        <dbReference type="SMART" id="SM00499"/>
    </source>
</evidence>
<evidence type="ECO:0000256" key="2">
    <source>
        <dbReference type="ARBA" id="ARBA00022448"/>
    </source>
</evidence>
<reference evidence="8" key="1">
    <citation type="journal article" date="2014" name="Science">
        <title>The coffee genome provides insight into the convergent evolution of caffeine biosynthesis.</title>
        <authorList>
            <person name="Denoeud F."/>
            <person name="Carretero-Paulet L."/>
            <person name="Dereeper A."/>
            <person name="Droc G."/>
            <person name="Guyot R."/>
            <person name="Pietrella M."/>
            <person name="Zheng C."/>
            <person name="Alberti A."/>
            <person name="Anthony F."/>
            <person name="Aprea G."/>
            <person name="Aury J.M."/>
            <person name="Bento P."/>
            <person name="Bernard M."/>
            <person name="Bocs S."/>
            <person name="Campa C."/>
            <person name="Cenci A."/>
            <person name="Combes M.C."/>
            <person name="Crouzillat D."/>
            <person name="Da Silva C."/>
            <person name="Daddiego L."/>
            <person name="De Bellis F."/>
            <person name="Dussert S."/>
            <person name="Garsmeur O."/>
            <person name="Gayraud T."/>
            <person name="Guignon V."/>
            <person name="Jahn K."/>
            <person name="Jamilloux V."/>
            <person name="Joet T."/>
            <person name="Labadie K."/>
            <person name="Lan T."/>
            <person name="Leclercq J."/>
            <person name="Lepelley M."/>
            <person name="Leroy T."/>
            <person name="Li L.T."/>
            <person name="Librado P."/>
            <person name="Lopez L."/>
            <person name="Munoz A."/>
            <person name="Noel B."/>
            <person name="Pallavicini A."/>
            <person name="Perrotta G."/>
            <person name="Poncet V."/>
            <person name="Pot D."/>
            <person name="Priyono X."/>
            <person name="Rigoreau M."/>
            <person name="Rouard M."/>
            <person name="Rozas J."/>
            <person name="Tranchant-Dubreuil C."/>
            <person name="VanBuren R."/>
            <person name="Zhang Q."/>
            <person name="Andrade A.C."/>
            <person name="Argout X."/>
            <person name="Bertrand B."/>
            <person name="de Kochko A."/>
            <person name="Graziosi G."/>
            <person name="Henry R.J."/>
            <person name="Jayarama X."/>
            <person name="Ming R."/>
            <person name="Nagai C."/>
            <person name="Rounsley S."/>
            <person name="Sankoff D."/>
            <person name="Giuliano G."/>
            <person name="Albert V.A."/>
            <person name="Wincker P."/>
            <person name="Lashermes P."/>
        </authorList>
    </citation>
    <scope>NUCLEOTIDE SEQUENCE [LARGE SCALE GENOMIC DNA]</scope>
    <source>
        <strain evidence="8">cv. DH200-94</strain>
    </source>
</reference>
<gene>
    <name evidence="7" type="ORF">GSCOC_T00024972001</name>
</gene>